<keyword evidence="3 7" id="KW-0812">Transmembrane</keyword>
<feature type="transmembrane region" description="Helical" evidence="7">
    <location>
        <begin position="333"/>
        <end position="358"/>
    </location>
</feature>
<feature type="transmembrane region" description="Helical" evidence="7">
    <location>
        <begin position="172"/>
        <end position="189"/>
    </location>
</feature>
<feature type="transmembrane region" description="Helical" evidence="7">
    <location>
        <begin position="273"/>
        <end position="299"/>
    </location>
</feature>
<reference evidence="9 10" key="1">
    <citation type="submission" date="2019-10" db="EMBL/GenBank/DDBJ databases">
        <title>Genome sequence of Luteimicrobium xylanilyticum HY-24.</title>
        <authorList>
            <person name="Kim D.Y."/>
            <person name="Park H.-Y."/>
        </authorList>
    </citation>
    <scope>NUCLEOTIDE SEQUENCE [LARGE SCALE GENOMIC DNA]</scope>
    <source>
        <strain evidence="9 10">HY-24</strain>
    </source>
</reference>
<dbReference type="GO" id="GO:0022857">
    <property type="term" value="F:transmembrane transporter activity"/>
    <property type="evidence" value="ECO:0007669"/>
    <property type="project" value="InterPro"/>
</dbReference>
<evidence type="ECO:0000313" key="9">
    <source>
        <dbReference type="EMBL" id="QFU96823.1"/>
    </source>
</evidence>
<feature type="transmembrane region" description="Helical" evidence="7">
    <location>
        <begin position="20"/>
        <end position="41"/>
    </location>
</feature>
<feature type="transmembrane region" description="Helical" evidence="7">
    <location>
        <begin position="142"/>
        <end position="166"/>
    </location>
</feature>
<keyword evidence="4 7" id="KW-1133">Transmembrane helix</keyword>
<evidence type="ECO:0000259" key="8">
    <source>
        <dbReference type="PROSITE" id="PS50850"/>
    </source>
</evidence>
<dbReference type="EMBL" id="CP045529">
    <property type="protein sequence ID" value="QFU96823.1"/>
    <property type="molecule type" value="Genomic_DNA"/>
</dbReference>
<dbReference type="RefSeq" id="WP_153021838.1">
    <property type="nucleotide sequence ID" value="NZ_BAABIH010000013.1"/>
</dbReference>
<feature type="domain" description="Major facilitator superfamily (MFS) profile" evidence="8">
    <location>
        <begin position="1"/>
        <end position="423"/>
    </location>
</feature>
<evidence type="ECO:0000256" key="1">
    <source>
        <dbReference type="ARBA" id="ARBA00004651"/>
    </source>
</evidence>
<dbReference type="PROSITE" id="PS50850">
    <property type="entry name" value="MFS"/>
    <property type="match status" value="1"/>
</dbReference>
<evidence type="ECO:0000256" key="6">
    <source>
        <dbReference type="SAM" id="MobiDB-lite"/>
    </source>
</evidence>
<dbReference type="Proteomes" id="UP000326702">
    <property type="component" value="Chromosome"/>
</dbReference>
<dbReference type="PANTHER" id="PTHR23513:SF6">
    <property type="entry name" value="MAJOR FACILITATOR SUPERFAMILY ASSOCIATED DOMAIN-CONTAINING PROTEIN"/>
    <property type="match status" value="1"/>
</dbReference>
<feature type="transmembrane region" description="Helical" evidence="7">
    <location>
        <begin position="401"/>
        <end position="419"/>
    </location>
</feature>
<evidence type="ECO:0000256" key="3">
    <source>
        <dbReference type="ARBA" id="ARBA00022692"/>
    </source>
</evidence>
<dbReference type="GO" id="GO:0005886">
    <property type="term" value="C:plasma membrane"/>
    <property type="evidence" value="ECO:0007669"/>
    <property type="project" value="UniProtKB-SubCell"/>
</dbReference>
<feature type="transmembrane region" description="Helical" evidence="7">
    <location>
        <begin position="108"/>
        <end position="130"/>
    </location>
</feature>
<evidence type="ECO:0000313" key="10">
    <source>
        <dbReference type="Proteomes" id="UP000326702"/>
    </source>
</evidence>
<keyword evidence="2" id="KW-1003">Cell membrane</keyword>
<feature type="transmembrane region" description="Helical" evidence="7">
    <location>
        <begin position="47"/>
        <end position="68"/>
    </location>
</feature>
<sequence>MTHDGADGGVRYRRVEPWMISNVAAGAATGGFLTLLVPPFVTAVTGSAARVGIVFAVISVAAVVGPWVGRVADRHGTHRVWYLVSLLAMAGAYVLLAADATTARWSPVFGLLIGAAYATQGTIGPAFVVGSGLPDDVAARQYVSFSLAYPVGQFVGSAAVALAQLAHWGTAAVFWLAAAVVGVLALVTWPTTARPAERLAAAVRAHDEPGEESPEPGAPTGAAREAERRGRRGRVLASVFGTFLIVVVVSSIGNNGLTSQLANVMPATYGFSAAQTSGLLALSGLLNIPVIVASGAWIVRRSDLDVYVVGTVVRAVGALAMAVVGLFTTPVLVVAALAMLVATQGTPIPRVAASSLAVRLSPSSATEAEGYYFAASAVGAAVGCLLAGVLADASSFNGVNWLAAVAGAVASVVVLAVLVPRARRRDRAAHAHVPSIMPRG</sequence>
<dbReference type="InterPro" id="IPR020846">
    <property type="entry name" value="MFS_dom"/>
</dbReference>
<dbReference type="InterPro" id="IPR011701">
    <property type="entry name" value="MFS"/>
</dbReference>
<protein>
    <recommendedName>
        <fullName evidence="8">Major facilitator superfamily (MFS) profile domain-containing protein</fullName>
    </recommendedName>
</protein>
<feature type="transmembrane region" description="Helical" evidence="7">
    <location>
        <begin position="80"/>
        <end position="96"/>
    </location>
</feature>
<name>A0A5P9Q608_9MICO</name>
<dbReference type="PANTHER" id="PTHR23513">
    <property type="entry name" value="INTEGRAL MEMBRANE EFFLUX PROTEIN-RELATED"/>
    <property type="match status" value="1"/>
</dbReference>
<dbReference type="KEGG" id="lxl:KDY119_00313"/>
<organism evidence="9 10">
    <name type="scientific">Luteimicrobium xylanilyticum</name>
    <dbReference type="NCBI Taxonomy" id="1133546"/>
    <lineage>
        <taxon>Bacteria</taxon>
        <taxon>Bacillati</taxon>
        <taxon>Actinomycetota</taxon>
        <taxon>Actinomycetes</taxon>
        <taxon>Micrococcales</taxon>
        <taxon>Luteimicrobium</taxon>
    </lineage>
</organism>
<dbReference type="Gene3D" id="1.20.1250.20">
    <property type="entry name" value="MFS general substrate transporter like domains"/>
    <property type="match status" value="2"/>
</dbReference>
<proteinExistence type="predicted"/>
<accession>A0A5P9Q608</accession>
<feature type="transmembrane region" description="Helical" evidence="7">
    <location>
        <begin position="235"/>
        <end position="253"/>
    </location>
</feature>
<gene>
    <name evidence="9" type="ORF">KDY119_00313</name>
</gene>
<feature type="transmembrane region" description="Helical" evidence="7">
    <location>
        <begin position="370"/>
        <end position="389"/>
    </location>
</feature>
<evidence type="ECO:0000256" key="5">
    <source>
        <dbReference type="ARBA" id="ARBA00023136"/>
    </source>
</evidence>
<dbReference type="AlphaFoldDB" id="A0A5P9Q608"/>
<evidence type="ECO:0000256" key="7">
    <source>
        <dbReference type="SAM" id="Phobius"/>
    </source>
</evidence>
<comment type="subcellular location">
    <subcellularLocation>
        <location evidence="1">Cell membrane</location>
        <topology evidence="1">Multi-pass membrane protein</topology>
    </subcellularLocation>
</comment>
<dbReference type="Pfam" id="PF07690">
    <property type="entry name" value="MFS_1"/>
    <property type="match status" value="1"/>
</dbReference>
<keyword evidence="10" id="KW-1185">Reference proteome</keyword>
<dbReference type="SUPFAM" id="SSF103473">
    <property type="entry name" value="MFS general substrate transporter"/>
    <property type="match status" value="1"/>
</dbReference>
<evidence type="ECO:0000256" key="4">
    <source>
        <dbReference type="ARBA" id="ARBA00022989"/>
    </source>
</evidence>
<keyword evidence="5 7" id="KW-0472">Membrane</keyword>
<feature type="transmembrane region" description="Helical" evidence="7">
    <location>
        <begin position="306"/>
        <end position="327"/>
    </location>
</feature>
<dbReference type="InterPro" id="IPR036259">
    <property type="entry name" value="MFS_trans_sf"/>
</dbReference>
<evidence type="ECO:0000256" key="2">
    <source>
        <dbReference type="ARBA" id="ARBA00022475"/>
    </source>
</evidence>
<feature type="region of interest" description="Disordered" evidence="6">
    <location>
        <begin position="203"/>
        <end position="229"/>
    </location>
</feature>
<dbReference type="OrthoDB" id="5150412at2"/>